<reference evidence="2 3" key="1">
    <citation type="submission" date="2013-09" db="EMBL/GenBank/DDBJ databases">
        <authorList>
            <person name="Zeng Z."/>
            <person name="Chen C."/>
        </authorList>
    </citation>
    <scope>NUCLEOTIDE SEQUENCE [LARGE SCALE GENOMIC DNA]</scope>
    <source>
        <strain evidence="2 3">GH29-5</strain>
    </source>
</reference>
<gene>
    <name evidence="2" type="ORF">Q764_00010</name>
</gene>
<evidence type="ECO:0000313" key="2">
    <source>
        <dbReference type="EMBL" id="KGO90547.1"/>
    </source>
</evidence>
<dbReference type="AlphaFoldDB" id="A0A0A2MCY7"/>
<proteinExistence type="predicted"/>
<feature type="signal peptide" evidence="1">
    <location>
        <begin position="1"/>
        <end position="27"/>
    </location>
</feature>
<organism evidence="2 3">
    <name type="scientific">Flavobacterium suncheonense GH29-5 = DSM 17707</name>
    <dbReference type="NCBI Taxonomy" id="1121899"/>
    <lineage>
        <taxon>Bacteria</taxon>
        <taxon>Pseudomonadati</taxon>
        <taxon>Bacteroidota</taxon>
        <taxon>Flavobacteriia</taxon>
        <taxon>Flavobacteriales</taxon>
        <taxon>Flavobacteriaceae</taxon>
        <taxon>Flavobacterium</taxon>
    </lineage>
</organism>
<dbReference type="Pfam" id="PF11751">
    <property type="entry name" value="PorP_SprF"/>
    <property type="match status" value="1"/>
</dbReference>
<keyword evidence="1" id="KW-0732">Signal</keyword>
<dbReference type="Proteomes" id="UP000030121">
    <property type="component" value="Unassembled WGS sequence"/>
</dbReference>
<evidence type="ECO:0000256" key="1">
    <source>
        <dbReference type="SAM" id="SignalP"/>
    </source>
</evidence>
<sequence>MKAKINTTLSKLIIGLALVFLPKQITAQQSPEYTQYMYNTMMVNPGYTGSTGALEANLLLRKQWVGLDGAPQTGTLGVHSPVGSKKVSLGLNVISDKLGPSNENTLAGNVSYTLDLGVQTKLAFGLKAGIRVLNIDWSKGRFYDSNDVLLNSNINNKMMGLMGSGVYLYSEKWYAGVSVPNFLRYDYYDDIQESVVSDKLHYYFIGGYVFDLSESIKFKPSVLVKAVGGAPLSTDISANFLLQEKVTLGASYRWDDSVSALAGVQFLKDFFLGYSFDYTVTELNKYNDGTHEIILRYQLPQKTSTIKSPRFF</sequence>
<dbReference type="eggNOG" id="COG3064">
    <property type="taxonomic scope" value="Bacteria"/>
</dbReference>
<protein>
    <submittedName>
        <fullName evidence="2">Membrane protein</fullName>
    </submittedName>
</protein>
<keyword evidence="3" id="KW-1185">Reference proteome</keyword>
<dbReference type="NCBIfam" id="TIGR03519">
    <property type="entry name" value="T9SS_PorP_fam"/>
    <property type="match status" value="1"/>
</dbReference>
<name>A0A0A2MCY7_9FLAO</name>
<evidence type="ECO:0000313" key="3">
    <source>
        <dbReference type="Proteomes" id="UP000030121"/>
    </source>
</evidence>
<dbReference type="InterPro" id="IPR019861">
    <property type="entry name" value="PorP/SprF_Bacteroidetes"/>
</dbReference>
<feature type="chain" id="PRO_5001991229" evidence="1">
    <location>
        <begin position="28"/>
        <end position="312"/>
    </location>
</feature>
<dbReference type="EMBL" id="JRLW01000001">
    <property type="protein sequence ID" value="KGO90547.1"/>
    <property type="molecule type" value="Genomic_DNA"/>
</dbReference>
<accession>A0A0A2MCY7</accession>
<dbReference type="STRING" id="1121899.GCA_000430025_00878"/>
<dbReference type="RefSeq" id="WP_026979643.1">
    <property type="nucleotide sequence ID" value="NZ_AUCZ01000004.1"/>
</dbReference>
<dbReference type="OrthoDB" id="1114455at2"/>
<comment type="caution">
    <text evidence="2">The sequence shown here is derived from an EMBL/GenBank/DDBJ whole genome shotgun (WGS) entry which is preliminary data.</text>
</comment>